<feature type="compositionally biased region" description="Basic residues" evidence="1">
    <location>
        <begin position="118"/>
        <end position="136"/>
    </location>
</feature>
<proteinExistence type="predicted"/>
<evidence type="ECO:0000313" key="2">
    <source>
        <dbReference type="EMBL" id="CAI5777550.1"/>
    </source>
</evidence>
<name>A0AA35P9A5_9SAUR</name>
<evidence type="ECO:0000313" key="3">
    <source>
        <dbReference type="Proteomes" id="UP001178461"/>
    </source>
</evidence>
<dbReference type="Proteomes" id="UP001178461">
    <property type="component" value="Chromosome 6"/>
</dbReference>
<organism evidence="2 3">
    <name type="scientific">Podarcis lilfordi</name>
    <name type="common">Lilford's wall lizard</name>
    <dbReference type="NCBI Taxonomy" id="74358"/>
    <lineage>
        <taxon>Eukaryota</taxon>
        <taxon>Metazoa</taxon>
        <taxon>Chordata</taxon>
        <taxon>Craniata</taxon>
        <taxon>Vertebrata</taxon>
        <taxon>Euteleostomi</taxon>
        <taxon>Lepidosauria</taxon>
        <taxon>Squamata</taxon>
        <taxon>Bifurcata</taxon>
        <taxon>Unidentata</taxon>
        <taxon>Episquamata</taxon>
        <taxon>Laterata</taxon>
        <taxon>Lacertibaenia</taxon>
        <taxon>Lacertidae</taxon>
        <taxon>Podarcis</taxon>
    </lineage>
</organism>
<keyword evidence="3" id="KW-1185">Reference proteome</keyword>
<protein>
    <submittedName>
        <fullName evidence="2">Uncharacterized protein</fullName>
    </submittedName>
</protein>
<reference evidence="2" key="1">
    <citation type="submission" date="2022-12" db="EMBL/GenBank/DDBJ databases">
        <authorList>
            <person name="Alioto T."/>
            <person name="Alioto T."/>
            <person name="Gomez Garrido J."/>
        </authorList>
    </citation>
    <scope>NUCLEOTIDE SEQUENCE</scope>
</reference>
<evidence type="ECO:0000256" key="1">
    <source>
        <dbReference type="SAM" id="MobiDB-lite"/>
    </source>
</evidence>
<sequence>MCAQISGLGPRGGASCSGSQSGTHAVYLGSGPWGQGECLRGRDAHEGRVSCPYGVEQATHSRLLSGGEGSCAALPGAFLPSLFLLPAQGRLPFHPGSSLGAGGNGAPPKRDSQTSPKLSKRRGKAASKAAHLRPFPRRLGVGLGVTGGRHVECHPPQ</sequence>
<dbReference type="EMBL" id="OX395131">
    <property type="protein sequence ID" value="CAI5777550.1"/>
    <property type="molecule type" value="Genomic_DNA"/>
</dbReference>
<gene>
    <name evidence="2" type="ORF">PODLI_1B016991</name>
</gene>
<feature type="region of interest" description="Disordered" evidence="1">
    <location>
        <begin position="94"/>
        <end position="157"/>
    </location>
</feature>
<accession>A0AA35P9A5</accession>
<dbReference type="AlphaFoldDB" id="A0AA35P9A5"/>